<reference evidence="1" key="1">
    <citation type="submission" date="2022-05" db="EMBL/GenBank/DDBJ databases">
        <authorList>
            <person name="Tuo L."/>
        </authorList>
    </citation>
    <scope>NUCLEOTIDE SEQUENCE</scope>
    <source>
        <strain evidence="1">BSK12Z-4</strain>
    </source>
</reference>
<proteinExistence type="predicted"/>
<dbReference type="RefSeq" id="WP_250828200.1">
    <property type="nucleotide sequence ID" value="NZ_JAMOIL010000024.1"/>
</dbReference>
<dbReference type="Pfam" id="PF04655">
    <property type="entry name" value="APH_6_hur"/>
    <property type="match status" value="1"/>
</dbReference>
<dbReference type="InterPro" id="IPR006748">
    <property type="entry name" value="NH2Glyco/OHUrea_AB-resist_kin"/>
</dbReference>
<dbReference type="InterPro" id="IPR011009">
    <property type="entry name" value="Kinase-like_dom_sf"/>
</dbReference>
<dbReference type="GO" id="GO:0016773">
    <property type="term" value="F:phosphotransferase activity, alcohol group as acceptor"/>
    <property type="evidence" value="ECO:0007669"/>
    <property type="project" value="InterPro"/>
</dbReference>
<dbReference type="GO" id="GO:0019748">
    <property type="term" value="P:secondary metabolic process"/>
    <property type="evidence" value="ECO:0007669"/>
    <property type="project" value="InterPro"/>
</dbReference>
<dbReference type="SUPFAM" id="SSF56112">
    <property type="entry name" value="Protein kinase-like (PK-like)"/>
    <property type="match status" value="1"/>
</dbReference>
<dbReference type="AlphaFoldDB" id="A0A9X2D9K4"/>
<accession>A0A9X2D9K4</accession>
<dbReference type="Gene3D" id="3.90.1200.10">
    <property type="match status" value="1"/>
</dbReference>
<name>A0A9X2D9K4_9ACTN</name>
<dbReference type="Proteomes" id="UP001139485">
    <property type="component" value="Unassembled WGS sequence"/>
</dbReference>
<comment type="caution">
    <text evidence="1">The sequence shown here is derived from an EMBL/GenBank/DDBJ whole genome shotgun (WGS) entry which is preliminary data.</text>
</comment>
<organism evidence="1 2">
    <name type="scientific">Nocardioides bruguierae</name>
    <dbReference type="NCBI Taxonomy" id="2945102"/>
    <lineage>
        <taxon>Bacteria</taxon>
        <taxon>Bacillati</taxon>
        <taxon>Actinomycetota</taxon>
        <taxon>Actinomycetes</taxon>
        <taxon>Propionibacteriales</taxon>
        <taxon>Nocardioidaceae</taxon>
        <taxon>Nocardioides</taxon>
    </lineage>
</organism>
<evidence type="ECO:0000313" key="2">
    <source>
        <dbReference type="Proteomes" id="UP001139485"/>
    </source>
</evidence>
<gene>
    <name evidence="1" type="ORF">M8330_16375</name>
</gene>
<protein>
    <submittedName>
        <fullName evidence="1">Aminoglycoside phosphotransferase family protein</fullName>
    </submittedName>
</protein>
<dbReference type="EMBL" id="JAMOIL010000024">
    <property type="protein sequence ID" value="MCM0621868.1"/>
    <property type="molecule type" value="Genomic_DNA"/>
</dbReference>
<evidence type="ECO:0000313" key="1">
    <source>
        <dbReference type="EMBL" id="MCM0621868.1"/>
    </source>
</evidence>
<keyword evidence="2" id="KW-1185">Reference proteome</keyword>
<sequence length="309" mass="34526">MSALRLPPEVEAMAGRGPDWAAWVERVPATLRDLLEEWSLTRTDDEVWHGHASVVLAVRDREGRERVLKVAFPDVETEHEALALRTWAGRGAAQLVTADPRRRAVLLERLERRDLHEEWDVAACETVADLYRQLHVPAPPQLMTVPAYVGRYVERLRALPRNAPLPRRMVEQALALVRDLGADERAVGTLVHGDLHYGNVLHDVTGEAVAIDPHAMSGEPAWEVAPLLWNRFEETAGDRPRALRARFETVVDAAGLDEDRARGWAVVRLVLNAFWALEDAAATPEGARDDAGVRRYVTQMLTVAKSLDP</sequence>